<name>A0A916RIT0_9HYPH</name>
<gene>
    <name evidence="1" type="ORF">GCM10011499_30340</name>
</gene>
<evidence type="ECO:0000313" key="2">
    <source>
        <dbReference type="Proteomes" id="UP000596977"/>
    </source>
</evidence>
<dbReference type="Pfam" id="PF06042">
    <property type="entry name" value="NTP_transf_6"/>
    <property type="match status" value="1"/>
</dbReference>
<protein>
    <recommendedName>
        <fullName evidence="3">Nucleotidyltransferase family protein</fullName>
    </recommendedName>
</protein>
<organism evidence="1 2">
    <name type="scientific">Pelagibacterium lentulum</name>
    <dbReference type="NCBI Taxonomy" id="2029865"/>
    <lineage>
        <taxon>Bacteria</taxon>
        <taxon>Pseudomonadati</taxon>
        <taxon>Pseudomonadota</taxon>
        <taxon>Alphaproteobacteria</taxon>
        <taxon>Hyphomicrobiales</taxon>
        <taxon>Devosiaceae</taxon>
        <taxon>Pelagibacterium</taxon>
    </lineage>
</organism>
<dbReference type="EMBL" id="BMKB01000005">
    <property type="protein sequence ID" value="GGA58056.1"/>
    <property type="molecule type" value="Genomic_DNA"/>
</dbReference>
<accession>A0A916RIT0</accession>
<dbReference type="Proteomes" id="UP000596977">
    <property type="component" value="Unassembled WGS sequence"/>
</dbReference>
<reference evidence="1 2" key="1">
    <citation type="journal article" date="2014" name="Int. J. Syst. Evol. Microbiol.">
        <title>Complete genome sequence of Corynebacterium casei LMG S-19264T (=DSM 44701T), isolated from a smear-ripened cheese.</title>
        <authorList>
            <consortium name="US DOE Joint Genome Institute (JGI-PGF)"/>
            <person name="Walter F."/>
            <person name="Albersmeier A."/>
            <person name="Kalinowski J."/>
            <person name="Ruckert C."/>
        </authorList>
    </citation>
    <scope>NUCLEOTIDE SEQUENCE [LARGE SCALE GENOMIC DNA]</scope>
    <source>
        <strain evidence="1 2">CGMCC 1.15896</strain>
    </source>
</reference>
<dbReference type="AlphaFoldDB" id="A0A916RIT0"/>
<evidence type="ECO:0000313" key="1">
    <source>
        <dbReference type="EMBL" id="GGA58056.1"/>
    </source>
</evidence>
<dbReference type="InterPro" id="IPR009267">
    <property type="entry name" value="NTP_transf_6"/>
</dbReference>
<keyword evidence="2" id="KW-1185">Reference proteome</keyword>
<evidence type="ECO:0008006" key="3">
    <source>
        <dbReference type="Google" id="ProtNLM"/>
    </source>
</evidence>
<comment type="caution">
    <text evidence="1">The sequence shown here is derived from an EMBL/GenBank/DDBJ whole genome shotgun (WGS) entry which is preliminary data.</text>
</comment>
<proteinExistence type="predicted"/>
<sequence>MSDHLRFSGKNYIEQRQALETIIRKHSLLINVLTILREVALPDHLIGSGAIYNAVWSYLTGKPLLTGTKDIDVIYFDASDISYDAEDKIIRLLADRFAGLPVPVEIRNQARVHLWFPERFGFAVPPLKSSAEALLRYASKTHAVAMRLNPDDSLHIEAPFGLDDMFSFRITPNLACDNKKTHYEKAQRAKLIWPEIEIVEWP</sequence>
<dbReference type="OrthoDB" id="9805247at2"/>
<dbReference type="RefSeq" id="WP_127073739.1">
    <property type="nucleotide sequence ID" value="NZ_BMKB01000005.1"/>
</dbReference>
<dbReference type="PANTHER" id="PTHR39166">
    <property type="entry name" value="BLL1166 PROTEIN"/>
    <property type="match status" value="1"/>
</dbReference>
<dbReference type="PANTHER" id="PTHR39166:SF1">
    <property type="entry name" value="BLL1166 PROTEIN"/>
    <property type="match status" value="1"/>
</dbReference>